<gene>
    <name evidence="2" type="ORF">BECKH772A_GA0070896_100967</name>
    <name evidence="3" type="ORF">BECKH772B_GA0070898_101155</name>
    <name evidence="4" type="ORF">BECKH772C_GA0070978_101164</name>
</gene>
<evidence type="ECO:0000313" key="3">
    <source>
        <dbReference type="EMBL" id="VFJ97623.1"/>
    </source>
</evidence>
<protein>
    <submittedName>
        <fullName evidence="2">Uncharacterized protein</fullName>
    </submittedName>
</protein>
<feature type="compositionally biased region" description="Basic and acidic residues" evidence="1">
    <location>
        <begin position="42"/>
        <end position="54"/>
    </location>
</feature>
<feature type="region of interest" description="Disordered" evidence="1">
    <location>
        <begin position="34"/>
        <end position="70"/>
    </location>
</feature>
<organism evidence="2">
    <name type="scientific">Candidatus Kentrum eta</name>
    <dbReference type="NCBI Taxonomy" id="2126337"/>
    <lineage>
        <taxon>Bacteria</taxon>
        <taxon>Pseudomonadati</taxon>
        <taxon>Pseudomonadota</taxon>
        <taxon>Gammaproteobacteria</taxon>
        <taxon>Candidatus Kentrum</taxon>
    </lineage>
</organism>
<dbReference type="EMBL" id="CAADFJ010000116">
    <property type="protein sequence ID" value="VFK03177.1"/>
    <property type="molecule type" value="Genomic_DNA"/>
</dbReference>
<name>A0A450UTZ7_9GAMM</name>
<reference evidence="2" key="1">
    <citation type="submission" date="2019-02" db="EMBL/GenBank/DDBJ databases">
        <authorList>
            <person name="Gruber-Vodicka R. H."/>
            <person name="Seah K. B. B."/>
        </authorList>
    </citation>
    <scope>NUCLEOTIDE SEQUENCE</scope>
    <source>
        <strain evidence="4">BECK_SA2B12</strain>
        <strain evidence="2">BECK_SA2B15</strain>
        <strain evidence="3">BECK_SA2B20</strain>
    </source>
</reference>
<evidence type="ECO:0000313" key="2">
    <source>
        <dbReference type="EMBL" id="VFJ96024.1"/>
    </source>
</evidence>
<dbReference type="AlphaFoldDB" id="A0A450UTZ7"/>
<evidence type="ECO:0000256" key="1">
    <source>
        <dbReference type="SAM" id="MobiDB-lite"/>
    </source>
</evidence>
<evidence type="ECO:0000313" key="4">
    <source>
        <dbReference type="EMBL" id="VFK03177.1"/>
    </source>
</evidence>
<dbReference type="EMBL" id="CAADFG010000096">
    <property type="protein sequence ID" value="VFJ96024.1"/>
    <property type="molecule type" value="Genomic_DNA"/>
</dbReference>
<sequence length="70" mass="8057">MIRKLVSLTLTACHFWLSVSFPISRPIRHYQLSMSPNLEQPGDGHRRGDNHDDGMGDPYPIQFPRRIIPS</sequence>
<accession>A0A450UTZ7</accession>
<proteinExistence type="predicted"/>
<dbReference type="EMBL" id="CAADFI010000115">
    <property type="protein sequence ID" value="VFJ97623.1"/>
    <property type="molecule type" value="Genomic_DNA"/>
</dbReference>